<dbReference type="RefSeq" id="WP_085519019.1">
    <property type="nucleotide sequence ID" value="NZ_FXAW01000010.1"/>
</dbReference>
<dbReference type="STRING" id="1028.SAMN05661096_03901"/>
<feature type="compositionally biased region" description="Basic and acidic residues" evidence="1">
    <location>
        <begin position="1"/>
        <end position="13"/>
    </location>
</feature>
<dbReference type="Proteomes" id="UP000193804">
    <property type="component" value="Unassembled WGS sequence"/>
</dbReference>
<evidence type="ECO:0000313" key="3">
    <source>
        <dbReference type="Proteomes" id="UP000193804"/>
    </source>
</evidence>
<feature type="region of interest" description="Disordered" evidence="1">
    <location>
        <begin position="1"/>
        <end position="29"/>
    </location>
</feature>
<reference evidence="3" key="1">
    <citation type="submission" date="2017-04" db="EMBL/GenBank/DDBJ databases">
        <authorList>
            <person name="Varghese N."/>
            <person name="Submissions S."/>
        </authorList>
    </citation>
    <scope>NUCLEOTIDE SEQUENCE [LARGE SCALE GENOMIC DNA]</scope>
    <source>
        <strain evidence="3">DSM 4125</strain>
    </source>
</reference>
<sequence>MAKKKDTLKDLNEFMKNQPAESGEADKDYLSKKPTRLAEVEAIKSEIKRLDQLPEGALNENEIADFIIKVAKSQDLSSRQVLYRVCEKVLAQVDDKEGSDILLENLIIYLEHQDLLLSKIKS</sequence>
<dbReference type="EMBL" id="FXAW01000010">
    <property type="protein sequence ID" value="SMG52256.1"/>
    <property type="molecule type" value="Genomic_DNA"/>
</dbReference>
<protein>
    <submittedName>
        <fullName evidence="2">Uncharacterized protein</fullName>
    </submittedName>
</protein>
<proteinExistence type="predicted"/>
<evidence type="ECO:0000313" key="2">
    <source>
        <dbReference type="EMBL" id="SMG52256.1"/>
    </source>
</evidence>
<accession>A0A1X7LEH3</accession>
<dbReference type="OrthoDB" id="981566at2"/>
<evidence type="ECO:0000256" key="1">
    <source>
        <dbReference type="SAM" id="MobiDB-lite"/>
    </source>
</evidence>
<gene>
    <name evidence="2" type="ORF">SAMN05661096_03901</name>
</gene>
<dbReference type="AlphaFoldDB" id="A0A1X7LEH3"/>
<name>A0A1X7LEH3_9BACT</name>
<organism evidence="2 3">
    <name type="scientific">Marivirga sericea</name>
    <dbReference type="NCBI Taxonomy" id="1028"/>
    <lineage>
        <taxon>Bacteria</taxon>
        <taxon>Pseudomonadati</taxon>
        <taxon>Bacteroidota</taxon>
        <taxon>Cytophagia</taxon>
        <taxon>Cytophagales</taxon>
        <taxon>Marivirgaceae</taxon>
        <taxon>Marivirga</taxon>
    </lineage>
</organism>
<keyword evidence="3" id="KW-1185">Reference proteome</keyword>